<accession>A0A4Z1G2R4</accession>
<protein>
    <submittedName>
        <fullName evidence="1">Uncharacterized protein</fullName>
    </submittedName>
</protein>
<organism evidence="1 2">
    <name type="scientific">Botrytis paeoniae</name>
    <dbReference type="NCBI Taxonomy" id="278948"/>
    <lineage>
        <taxon>Eukaryota</taxon>
        <taxon>Fungi</taxon>
        <taxon>Dikarya</taxon>
        <taxon>Ascomycota</taxon>
        <taxon>Pezizomycotina</taxon>
        <taxon>Leotiomycetes</taxon>
        <taxon>Helotiales</taxon>
        <taxon>Sclerotiniaceae</taxon>
        <taxon>Botrytis</taxon>
    </lineage>
</organism>
<gene>
    <name evidence="1" type="ORF">BPAE_0012g00160</name>
</gene>
<evidence type="ECO:0000313" key="2">
    <source>
        <dbReference type="Proteomes" id="UP000297910"/>
    </source>
</evidence>
<sequence length="60" mass="6781">MTFDIGTIAVAFVISIDNNKPDSHGFRETPRQEAFKHDITSLQHISRDKIPRATASWAKI</sequence>
<proteinExistence type="predicted"/>
<dbReference type="EMBL" id="PQXI01000012">
    <property type="protein sequence ID" value="TGO29662.1"/>
    <property type="molecule type" value="Genomic_DNA"/>
</dbReference>
<reference evidence="1 2" key="1">
    <citation type="submission" date="2017-12" db="EMBL/GenBank/DDBJ databases">
        <title>Comparative genomics of Botrytis spp.</title>
        <authorList>
            <person name="Valero-Jimenez C.A."/>
            <person name="Tapia P."/>
            <person name="Veloso J."/>
            <person name="Silva-Moreno E."/>
            <person name="Staats M."/>
            <person name="Valdes J.H."/>
            <person name="Van Kan J.A.L."/>
        </authorList>
    </citation>
    <scope>NUCLEOTIDE SEQUENCE [LARGE SCALE GENOMIC DNA]</scope>
    <source>
        <strain evidence="1 2">Bp0003</strain>
    </source>
</reference>
<dbReference type="Proteomes" id="UP000297910">
    <property type="component" value="Unassembled WGS sequence"/>
</dbReference>
<evidence type="ECO:0000313" key="1">
    <source>
        <dbReference type="EMBL" id="TGO29662.1"/>
    </source>
</evidence>
<comment type="caution">
    <text evidence="1">The sequence shown here is derived from an EMBL/GenBank/DDBJ whole genome shotgun (WGS) entry which is preliminary data.</text>
</comment>
<keyword evidence="2" id="KW-1185">Reference proteome</keyword>
<dbReference type="AlphaFoldDB" id="A0A4Z1G2R4"/>
<name>A0A4Z1G2R4_9HELO</name>